<keyword evidence="2" id="KW-1185">Reference proteome</keyword>
<accession>K3WSA5</accession>
<reference evidence="1" key="3">
    <citation type="submission" date="2015-02" db="UniProtKB">
        <authorList>
            <consortium name="EnsemblProtists"/>
        </authorList>
    </citation>
    <scope>IDENTIFICATION</scope>
    <source>
        <strain evidence="1">DAOM BR144</strain>
    </source>
</reference>
<reference evidence="2" key="1">
    <citation type="journal article" date="2010" name="Genome Biol.">
        <title>Genome sequence of the necrotrophic plant pathogen Pythium ultimum reveals original pathogenicity mechanisms and effector repertoire.</title>
        <authorList>
            <person name="Levesque C.A."/>
            <person name="Brouwer H."/>
            <person name="Cano L."/>
            <person name="Hamilton J.P."/>
            <person name="Holt C."/>
            <person name="Huitema E."/>
            <person name="Raffaele S."/>
            <person name="Robideau G.P."/>
            <person name="Thines M."/>
            <person name="Win J."/>
            <person name="Zerillo M.M."/>
            <person name="Beakes G.W."/>
            <person name="Boore J.L."/>
            <person name="Busam D."/>
            <person name="Dumas B."/>
            <person name="Ferriera S."/>
            <person name="Fuerstenberg S.I."/>
            <person name="Gachon C.M."/>
            <person name="Gaulin E."/>
            <person name="Govers F."/>
            <person name="Grenville-Briggs L."/>
            <person name="Horner N."/>
            <person name="Hostetler J."/>
            <person name="Jiang R.H."/>
            <person name="Johnson J."/>
            <person name="Krajaejun T."/>
            <person name="Lin H."/>
            <person name="Meijer H.J."/>
            <person name="Moore B."/>
            <person name="Morris P."/>
            <person name="Phuntmart V."/>
            <person name="Puiu D."/>
            <person name="Shetty J."/>
            <person name="Stajich J.E."/>
            <person name="Tripathy S."/>
            <person name="Wawra S."/>
            <person name="van West P."/>
            <person name="Whitty B.R."/>
            <person name="Coutinho P.M."/>
            <person name="Henrissat B."/>
            <person name="Martin F."/>
            <person name="Thomas P.D."/>
            <person name="Tyler B.M."/>
            <person name="De Vries R.P."/>
            <person name="Kamoun S."/>
            <person name="Yandell M."/>
            <person name="Tisserat N."/>
            <person name="Buell C.R."/>
        </authorList>
    </citation>
    <scope>NUCLEOTIDE SEQUENCE</scope>
    <source>
        <strain evidence="2">DAOM:BR144</strain>
    </source>
</reference>
<dbReference type="VEuPathDB" id="FungiDB:PYU1_G007833"/>
<proteinExistence type="predicted"/>
<dbReference type="Proteomes" id="UP000019132">
    <property type="component" value="Unassembled WGS sequence"/>
</dbReference>
<sequence length="116" mass="13033">MPVLRQCLSQVRPWRKTEPVRALVLIHCYDSAINGAKEDVDAQLNRLDPGIVAQILIRHCPTLEMAPIIQQFSQMPILKVYNSSITERSADSALTHMSHPNLSNRSVICISVTTRN</sequence>
<reference evidence="2" key="2">
    <citation type="submission" date="2010-04" db="EMBL/GenBank/DDBJ databases">
        <authorList>
            <person name="Buell R."/>
            <person name="Hamilton J."/>
            <person name="Hostetler J."/>
        </authorList>
    </citation>
    <scope>NUCLEOTIDE SEQUENCE [LARGE SCALE GENOMIC DNA]</scope>
    <source>
        <strain evidence="2">DAOM:BR144</strain>
    </source>
</reference>
<evidence type="ECO:0000313" key="1">
    <source>
        <dbReference type="EnsemblProtists" id="PYU1_T007849"/>
    </source>
</evidence>
<dbReference type="EMBL" id="GL376617">
    <property type="status" value="NOT_ANNOTATED_CDS"/>
    <property type="molecule type" value="Genomic_DNA"/>
</dbReference>
<name>K3WSA5_GLOUD</name>
<protein>
    <submittedName>
        <fullName evidence="1">Uncharacterized protein</fullName>
    </submittedName>
</protein>
<evidence type="ECO:0000313" key="2">
    <source>
        <dbReference type="Proteomes" id="UP000019132"/>
    </source>
</evidence>
<dbReference type="OMA" id="CYDSAIN"/>
<dbReference type="STRING" id="431595.K3WSA5"/>
<dbReference type="AlphaFoldDB" id="K3WSA5"/>
<dbReference type="InParanoid" id="K3WSA5"/>
<dbReference type="EnsemblProtists" id="PYU1_T007849">
    <property type="protein sequence ID" value="PYU1_T007849"/>
    <property type="gene ID" value="PYU1_G007833"/>
</dbReference>
<organism evidence="1 2">
    <name type="scientific">Globisporangium ultimum (strain ATCC 200006 / CBS 805.95 / DAOM BR144)</name>
    <name type="common">Pythium ultimum</name>
    <dbReference type="NCBI Taxonomy" id="431595"/>
    <lineage>
        <taxon>Eukaryota</taxon>
        <taxon>Sar</taxon>
        <taxon>Stramenopiles</taxon>
        <taxon>Oomycota</taxon>
        <taxon>Peronosporomycetes</taxon>
        <taxon>Pythiales</taxon>
        <taxon>Pythiaceae</taxon>
        <taxon>Globisporangium</taxon>
    </lineage>
</organism>
<dbReference type="HOGENOM" id="CLU_2101831_0_0_1"/>